<evidence type="ECO:0000313" key="1">
    <source>
        <dbReference type="EMBL" id="MDQ2588091.1"/>
    </source>
</evidence>
<proteinExistence type="predicted"/>
<name>A0ABU0X7J5_9PSEU</name>
<protein>
    <submittedName>
        <fullName evidence="1">L-tyrosine 3-hydroxylase</fullName>
    </submittedName>
</protein>
<dbReference type="EMBL" id="NSDM01000015">
    <property type="protein sequence ID" value="MDQ2588091.1"/>
    <property type="molecule type" value="Genomic_DNA"/>
</dbReference>
<accession>A0ABU0X7J5</accession>
<gene>
    <name evidence="1" type="ORF">CKY47_29830</name>
</gene>
<dbReference type="Proteomes" id="UP001225605">
    <property type="component" value="Unassembled WGS sequence"/>
</dbReference>
<sequence>MLGHHVAVCVWRLLCDQLPAAPADPAAGDAVAELYDAYSALLLYSGSCSPQTYATVIRARMKARHPAFSGTWARDYEQVSELLGRFRPFAGERVKRALKTNRLVHMTVAKRLVPQGKSLLRESGMDPTRTVDTDRDRFDEFFGVDRAEVCRHEFADQLADRVRLVLDDLAERPDPVRYDNADVARLQDALPDLLDRLVSFTTRKVTP</sequence>
<evidence type="ECO:0000313" key="2">
    <source>
        <dbReference type="Proteomes" id="UP001225605"/>
    </source>
</evidence>
<comment type="caution">
    <text evidence="1">The sequence shown here is derived from an EMBL/GenBank/DDBJ whole genome shotgun (WGS) entry which is preliminary data.</text>
</comment>
<reference evidence="1 2" key="1">
    <citation type="submission" date="2017-06" db="EMBL/GenBank/DDBJ databases">
        <title>Cultured bacterium strain Saccharothrix yanglingensis Hhs.015.</title>
        <authorList>
            <person name="Xia Y."/>
        </authorList>
    </citation>
    <scope>NUCLEOTIDE SEQUENCE [LARGE SCALE GENOMIC DNA]</scope>
    <source>
        <strain evidence="1 2">Hhs.015</strain>
    </source>
</reference>
<keyword evidence="2" id="KW-1185">Reference proteome</keyword>
<organism evidence="1 2">
    <name type="scientific">Saccharothrix yanglingensis</name>
    <dbReference type="NCBI Taxonomy" id="659496"/>
    <lineage>
        <taxon>Bacteria</taxon>
        <taxon>Bacillati</taxon>
        <taxon>Actinomycetota</taxon>
        <taxon>Actinomycetes</taxon>
        <taxon>Pseudonocardiales</taxon>
        <taxon>Pseudonocardiaceae</taxon>
        <taxon>Saccharothrix</taxon>
    </lineage>
</organism>